<keyword evidence="4" id="KW-0479">Metal-binding</keyword>
<keyword evidence="10" id="KW-0176">Collagen</keyword>
<evidence type="ECO:0000313" key="15">
    <source>
        <dbReference type="Ensembl" id="ENSSSCP00070006466.1"/>
    </source>
</evidence>
<keyword evidence="8" id="KW-0106">Calcium</keyword>
<dbReference type="NCBIfam" id="NF040941">
    <property type="entry name" value="GGGWT_bact"/>
    <property type="match status" value="1"/>
</dbReference>
<dbReference type="PANTHER" id="PTHR19143:SF433">
    <property type="entry name" value="FICOLIN-2"/>
    <property type="match status" value="1"/>
</dbReference>
<comment type="subcellular location">
    <subcellularLocation>
        <location evidence="1">Secreted</location>
    </subcellularLocation>
</comment>
<dbReference type="InterPro" id="IPR036056">
    <property type="entry name" value="Fibrinogen-like_C"/>
</dbReference>
<feature type="region of interest" description="Disordered" evidence="13">
    <location>
        <begin position="169"/>
        <end position="192"/>
    </location>
</feature>
<keyword evidence="12" id="KW-0325">Glycoprotein</keyword>
<dbReference type="PROSITE" id="PS00514">
    <property type="entry name" value="FIBRINOGEN_C_1"/>
    <property type="match status" value="1"/>
</dbReference>
<keyword evidence="2" id="KW-0964">Secreted</keyword>
<dbReference type="Ensembl" id="ENSSSCT00070007866.1">
    <property type="protein sequence ID" value="ENSSSCP00070006466.1"/>
    <property type="gene ID" value="ENSSSCG00070004189.1"/>
</dbReference>
<evidence type="ECO:0000259" key="14">
    <source>
        <dbReference type="PROSITE" id="PS51406"/>
    </source>
</evidence>
<dbReference type="InterPro" id="IPR050373">
    <property type="entry name" value="Fibrinogen_C-term_domain"/>
</dbReference>
<evidence type="ECO:0000256" key="4">
    <source>
        <dbReference type="ARBA" id="ARBA00022723"/>
    </source>
</evidence>
<reference evidence="15" key="2">
    <citation type="submission" date="2025-08" db="UniProtKB">
        <authorList>
            <consortium name="Ensembl"/>
        </authorList>
    </citation>
    <scope>IDENTIFICATION</scope>
</reference>
<dbReference type="AlphaFoldDB" id="A0A4X1SW34"/>
<evidence type="ECO:0000313" key="16">
    <source>
        <dbReference type="Proteomes" id="UP000314985"/>
    </source>
</evidence>
<dbReference type="GO" id="GO:0046872">
    <property type="term" value="F:metal ion binding"/>
    <property type="evidence" value="ECO:0007669"/>
    <property type="project" value="UniProtKB-KW"/>
</dbReference>
<dbReference type="InterPro" id="IPR002181">
    <property type="entry name" value="Fibrinogen_a/b/g_C_dom"/>
</dbReference>
<evidence type="ECO:0000256" key="9">
    <source>
        <dbReference type="ARBA" id="ARBA00022859"/>
    </source>
</evidence>
<dbReference type="PROSITE" id="PS51406">
    <property type="entry name" value="FIBRINOGEN_C_2"/>
    <property type="match status" value="1"/>
</dbReference>
<feature type="region of interest" description="Disordered" evidence="13">
    <location>
        <begin position="222"/>
        <end position="244"/>
    </location>
</feature>
<organism evidence="15 16">
    <name type="scientific">Sus scrofa</name>
    <name type="common">Pig</name>
    <dbReference type="NCBI Taxonomy" id="9823"/>
    <lineage>
        <taxon>Eukaryota</taxon>
        <taxon>Metazoa</taxon>
        <taxon>Chordata</taxon>
        <taxon>Craniata</taxon>
        <taxon>Vertebrata</taxon>
        <taxon>Euteleostomi</taxon>
        <taxon>Mammalia</taxon>
        <taxon>Eutheria</taxon>
        <taxon>Laurasiatheria</taxon>
        <taxon>Artiodactyla</taxon>
        <taxon>Suina</taxon>
        <taxon>Suidae</taxon>
        <taxon>Sus</taxon>
    </lineage>
</organism>
<evidence type="ECO:0000256" key="8">
    <source>
        <dbReference type="ARBA" id="ARBA00022837"/>
    </source>
</evidence>
<evidence type="ECO:0000256" key="2">
    <source>
        <dbReference type="ARBA" id="ARBA00022525"/>
    </source>
</evidence>
<keyword evidence="11" id="KW-1015">Disulfide bond</keyword>
<name>A0A4X1SW34_PIG</name>
<reference evidence="15 16" key="1">
    <citation type="submission" date="2017-08" db="EMBL/GenBank/DDBJ databases">
        <title>USMARCv1.0.</title>
        <authorList>
            <person name="Hannum G.I."/>
            <person name="Koren S."/>
            <person name="Schroeder S.G."/>
            <person name="Chin S.C."/>
            <person name="Nonneman D.J."/>
            <person name="Becker S.A."/>
            <person name="Rosen B.D."/>
            <person name="Bickhart D.M."/>
            <person name="Putnam N.H."/>
            <person name="Green R.E."/>
            <person name="Tuggle C.K."/>
            <person name="Liu H."/>
            <person name="Rohrer G.A."/>
            <person name="Warr A."/>
            <person name="Hall R."/>
            <person name="Kim K."/>
            <person name="Hume D.A."/>
            <person name="Talbot R."/>
            <person name="Chow W."/>
            <person name="Howe K."/>
            <person name="Schwartz A.S."/>
            <person name="Watson M."/>
            <person name="Archibald A.L."/>
            <person name="Phillippy A.M."/>
            <person name="Smith T.P.L."/>
        </authorList>
    </citation>
    <scope>NUCLEOTIDE SEQUENCE [LARGE SCALE GENOMIC DNA]</scope>
</reference>
<accession>A0A4X1SW34</accession>
<dbReference type="SMART" id="SM00186">
    <property type="entry name" value="FBG"/>
    <property type="match status" value="1"/>
</dbReference>
<dbReference type="Gene3D" id="3.90.215.10">
    <property type="entry name" value="Gamma Fibrinogen, chain A, domain 1"/>
    <property type="match status" value="1"/>
</dbReference>
<keyword evidence="7" id="KW-0677">Repeat</keyword>
<dbReference type="SUPFAM" id="SSF56496">
    <property type="entry name" value="Fibrinogen C-terminal domain-like"/>
    <property type="match status" value="1"/>
</dbReference>
<evidence type="ECO:0000256" key="3">
    <source>
        <dbReference type="ARBA" id="ARBA00022588"/>
    </source>
</evidence>
<evidence type="ECO:0000256" key="12">
    <source>
        <dbReference type="ARBA" id="ARBA00023180"/>
    </source>
</evidence>
<evidence type="ECO:0000256" key="10">
    <source>
        <dbReference type="ARBA" id="ARBA00023119"/>
    </source>
</evidence>
<sequence>MRPHGRAPCEALSLPAVFRGEWRWSFFKRGAEQFTATLTLAGGGGGMPASAGGPAQVTAGQVPLDGVDCRLCGTRGSRTSTPPAPCFPAEVKVVGLEGSDKLSILRGCPGLPGAAGPKGEAGADGPKGRCRGRMGVGDPEPLIFSRQIPGGQCRCTSQVGSLALAPLRGGVPGGPREAHRDGQSPRRGLVSHSPASARGVFWWRTWFLEFYVDPAGPHPAPPRLTEPPGLKVPGTDLPGAVRPRHWERSRLLPAVRGELGLESPPGLPALVSDWRGASAGAGIQGPRLLVPRVHPSTAFLRARPGVPGSGRFAHRRVLKLAGGQGPPGAPGEPGPPGPKGDRGEKGEPGPKGESWEPEQCLTGPRTCKELLTRGHILSGWHTIYLPDCQPLTVLCDMDTDGGGWTVFQRRSDGSVDFYRDWAAYKRGFGSQLGEFWLGNDHIHALTAQGTNELRVDLVDFEGNHQFAKYRSFQVADEAEKYMLVLGAFVEGNAGDSLTSHNNSLFTTKDQDNDQYASNCAVLYQGAWWYNSCHVSNLNGRYLGGSHGSFANGVNWSSGKGYNYSYKEDKSDRYSSNMYSQ</sequence>
<dbReference type="InterPro" id="IPR020837">
    <property type="entry name" value="Fibrinogen_CS"/>
</dbReference>
<keyword evidence="3" id="KW-0399">Innate immunity</keyword>
<evidence type="ECO:0000256" key="11">
    <source>
        <dbReference type="ARBA" id="ARBA00023157"/>
    </source>
</evidence>
<evidence type="ECO:0000256" key="1">
    <source>
        <dbReference type="ARBA" id="ARBA00004613"/>
    </source>
</evidence>
<proteinExistence type="predicted"/>
<dbReference type="Proteomes" id="UP000314985">
    <property type="component" value="Chromosome 1"/>
</dbReference>
<feature type="compositionally biased region" description="Pro residues" evidence="13">
    <location>
        <begin position="327"/>
        <end position="338"/>
    </location>
</feature>
<dbReference type="InterPro" id="IPR014716">
    <property type="entry name" value="Fibrinogen_a/b/g_C_1"/>
</dbReference>
<keyword evidence="9" id="KW-0391">Immunity</keyword>
<feature type="domain" description="Fibrinogen C-terminal" evidence="14">
    <location>
        <begin position="358"/>
        <end position="576"/>
    </location>
</feature>
<dbReference type="GO" id="GO:0005581">
    <property type="term" value="C:collagen trimer"/>
    <property type="evidence" value="ECO:0007669"/>
    <property type="project" value="UniProtKB-KW"/>
</dbReference>
<dbReference type="CDD" id="cd00087">
    <property type="entry name" value="FReD"/>
    <property type="match status" value="1"/>
</dbReference>
<feature type="compositionally biased region" description="Basic and acidic residues" evidence="13">
    <location>
        <begin position="339"/>
        <end position="354"/>
    </location>
</feature>
<evidence type="ECO:0000256" key="7">
    <source>
        <dbReference type="ARBA" id="ARBA00022737"/>
    </source>
</evidence>
<evidence type="ECO:0000256" key="5">
    <source>
        <dbReference type="ARBA" id="ARBA00022729"/>
    </source>
</evidence>
<dbReference type="GO" id="GO:0045087">
    <property type="term" value="P:innate immune response"/>
    <property type="evidence" value="ECO:0007669"/>
    <property type="project" value="UniProtKB-KW"/>
</dbReference>
<evidence type="ECO:0000256" key="6">
    <source>
        <dbReference type="ARBA" id="ARBA00022734"/>
    </source>
</evidence>
<feature type="region of interest" description="Disordered" evidence="13">
    <location>
        <begin position="320"/>
        <end position="360"/>
    </location>
</feature>
<dbReference type="GO" id="GO:0005576">
    <property type="term" value="C:extracellular region"/>
    <property type="evidence" value="ECO:0007669"/>
    <property type="project" value="UniProtKB-SubCell"/>
</dbReference>
<dbReference type="FunFam" id="3.90.215.10:FF:000001">
    <property type="entry name" value="Tenascin isoform 1"/>
    <property type="match status" value="1"/>
</dbReference>
<keyword evidence="5" id="KW-0732">Signal</keyword>
<evidence type="ECO:0000256" key="13">
    <source>
        <dbReference type="SAM" id="MobiDB-lite"/>
    </source>
</evidence>
<dbReference type="GO" id="GO:0030246">
    <property type="term" value="F:carbohydrate binding"/>
    <property type="evidence" value="ECO:0007669"/>
    <property type="project" value="UniProtKB-KW"/>
</dbReference>
<protein>
    <submittedName>
        <fullName evidence="15">Ficolin (collagen/fibrinogen domain containing lectin) 2 (hucolin)</fullName>
    </submittedName>
</protein>
<dbReference type="Gene3D" id="4.10.530.10">
    <property type="entry name" value="Gamma-fibrinogen Carboxyl Terminal Fragment, domain 2"/>
    <property type="match status" value="1"/>
</dbReference>
<dbReference type="Pfam" id="PF00147">
    <property type="entry name" value="Fibrinogen_C"/>
    <property type="match status" value="1"/>
</dbReference>
<dbReference type="PANTHER" id="PTHR19143">
    <property type="entry name" value="FIBRINOGEN/TENASCIN/ANGIOPOEITIN"/>
    <property type="match status" value="1"/>
</dbReference>
<keyword evidence="6" id="KW-0430">Lectin</keyword>
<gene>
    <name evidence="15" type="primary">FCN2</name>
</gene>